<protein>
    <submittedName>
        <fullName evidence="2">Uncharacterized protein</fullName>
    </submittedName>
</protein>
<accession>A0AAX0UAB0</accession>
<name>A0AAX0UAB0_BURPE</name>
<organism evidence="2 3">
    <name type="scientific">Burkholderia pseudomallei</name>
    <name type="common">Pseudomonas pseudomallei</name>
    <dbReference type="NCBI Taxonomy" id="28450"/>
    <lineage>
        <taxon>Bacteria</taxon>
        <taxon>Pseudomonadati</taxon>
        <taxon>Pseudomonadota</taxon>
        <taxon>Betaproteobacteria</taxon>
        <taxon>Burkholderiales</taxon>
        <taxon>Burkholderiaceae</taxon>
        <taxon>Burkholderia</taxon>
        <taxon>pseudomallei group</taxon>
    </lineage>
</organism>
<reference evidence="2 3" key="1">
    <citation type="submission" date="2017-11" db="EMBL/GenBank/DDBJ databases">
        <title>Molecular characterization of Burkholderia pseudomallei and closely related isolates from Vietnam.</title>
        <authorList>
            <person name="Ustinov D.V."/>
            <person name="Antonov A.S."/>
            <person name="Avdusheva E.F."/>
            <person name="Shpak I.M."/>
            <person name="Zakharova I.B."/>
            <person name="Thi L.A."/>
            <person name="Teteryatnikova N."/>
            <person name="Lopasteyskaya Y.A."/>
            <person name="Kuzyutina J.A."/>
            <person name="Ngo T.N."/>
            <person name="Victorov D.V."/>
        </authorList>
    </citation>
    <scope>NUCLEOTIDE SEQUENCE [LARGE SCALE GENOMIC DNA]</scope>
    <source>
        <strain evidence="2 3">V1512</strain>
    </source>
</reference>
<evidence type="ECO:0000313" key="3">
    <source>
        <dbReference type="Proteomes" id="UP000231878"/>
    </source>
</evidence>
<evidence type="ECO:0000256" key="1">
    <source>
        <dbReference type="SAM" id="MobiDB-lite"/>
    </source>
</evidence>
<feature type="region of interest" description="Disordered" evidence="1">
    <location>
        <begin position="34"/>
        <end position="61"/>
    </location>
</feature>
<evidence type="ECO:0000313" key="2">
    <source>
        <dbReference type="EMBL" id="PJO65666.1"/>
    </source>
</evidence>
<comment type="caution">
    <text evidence="2">The sequence shown here is derived from an EMBL/GenBank/DDBJ whole genome shotgun (WGS) entry which is preliminary data.</text>
</comment>
<dbReference type="EMBL" id="PHRB01000012">
    <property type="protein sequence ID" value="PJO65666.1"/>
    <property type="molecule type" value="Genomic_DNA"/>
</dbReference>
<gene>
    <name evidence="2" type="ORF">CWD88_14660</name>
</gene>
<dbReference type="AlphaFoldDB" id="A0AAX0UAB0"/>
<proteinExistence type="predicted"/>
<feature type="compositionally biased region" description="Basic and acidic residues" evidence="1">
    <location>
        <begin position="43"/>
        <end position="55"/>
    </location>
</feature>
<sequence length="61" mass="6392">MPRHTSADTAGYRREDTSARVACIGIVGAAATCGGARSSGRARTFERRQSPRRDGTIAPSA</sequence>
<dbReference type="Proteomes" id="UP000231878">
    <property type="component" value="Unassembled WGS sequence"/>
</dbReference>